<accession>A0ABQ0SZY0</accession>
<evidence type="ECO:0000259" key="2">
    <source>
        <dbReference type="Pfam" id="PF00296"/>
    </source>
</evidence>
<dbReference type="PANTHER" id="PTHR30137">
    <property type="entry name" value="LUCIFERASE-LIKE MONOOXYGENASE"/>
    <property type="match status" value="1"/>
</dbReference>
<dbReference type="SUPFAM" id="SSF51679">
    <property type="entry name" value="Bacterial luciferase-like"/>
    <property type="match status" value="1"/>
</dbReference>
<evidence type="ECO:0000313" key="4">
    <source>
        <dbReference type="Proteomes" id="UP000317180"/>
    </source>
</evidence>
<protein>
    <recommendedName>
        <fullName evidence="2">Luciferase-like domain-containing protein</fullName>
    </recommendedName>
</protein>
<reference evidence="3 4" key="1">
    <citation type="submission" date="2019-06" db="EMBL/GenBank/DDBJ databases">
        <title>Whole genome shotgun sequence of Brevibacillus agri NBRC 15538.</title>
        <authorList>
            <person name="Hosoyama A."/>
            <person name="Uohara A."/>
            <person name="Ohji S."/>
            <person name="Ichikawa N."/>
        </authorList>
    </citation>
    <scope>NUCLEOTIDE SEQUENCE [LARGE SCALE GENOMIC DNA]</scope>
    <source>
        <strain evidence="3 4">NBRC 15538</strain>
    </source>
</reference>
<name>A0ABQ0SZY0_9BACL</name>
<comment type="similarity">
    <text evidence="1">To bacterial alkanal monooxygenase alpha and beta chains.</text>
</comment>
<sequence>MVALTLSILDQSPIQEGETATEAFQHTIRLAQKAEDWGYHRFWVAEHHDLDHVVGSSPEVLIAHLLAKTERIRIGSGGVMLQHYSPYKVAENFHVLAALAPGRVDLGIGRAPGGLPLSTKALQPHSGTGSPGASLEEKLAELALFLRNELPPTHPLYGLTAVPLPSEPVGIYLLGTSAASAQLAAERGVPYVFALFISQDEAVCREAFDVYRQQFQPGERAKPLPILAVSVIVAQTEEEALQLAAETKIAKIHLQSGKTVTVTSLKKAEEYGRQADESFRIEVKEANVIAGTKESVRERLLELARTYQVGELVIHTPIKHFAKRLLSYELLHEAFAELSVT</sequence>
<organism evidence="3 4">
    <name type="scientific">Brevibacillus agri</name>
    <dbReference type="NCBI Taxonomy" id="51101"/>
    <lineage>
        <taxon>Bacteria</taxon>
        <taxon>Bacillati</taxon>
        <taxon>Bacillota</taxon>
        <taxon>Bacilli</taxon>
        <taxon>Bacillales</taxon>
        <taxon>Paenibacillaceae</taxon>
        <taxon>Brevibacillus</taxon>
    </lineage>
</organism>
<dbReference type="Proteomes" id="UP000317180">
    <property type="component" value="Unassembled WGS sequence"/>
</dbReference>
<dbReference type="NCBIfam" id="TIGR03558">
    <property type="entry name" value="oxido_grp_1"/>
    <property type="match status" value="1"/>
</dbReference>
<keyword evidence="4" id="KW-1185">Reference proteome</keyword>
<gene>
    <name evidence="3" type="primary">ytmO</name>
    <name evidence="3" type="ORF">BAG01nite_40910</name>
</gene>
<dbReference type="Pfam" id="PF00296">
    <property type="entry name" value="Bac_luciferase"/>
    <property type="match status" value="1"/>
</dbReference>
<dbReference type="EMBL" id="BJOD01000055">
    <property type="protein sequence ID" value="GED27989.1"/>
    <property type="molecule type" value="Genomic_DNA"/>
</dbReference>
<dbReference type="PANTHER" id="PTHR30137:SF19">
    <property type="entry name" value="LUCIFERASE-LIKE MONOOXYGENASE"/>
    <property type="match status" value="1"/>
</dbReference>
<dbReference type="InterPro" id="IPR050766">
    <property type="entry name" value="Bact_Lucif_Oxidored"/>
</dbReference>
<dbReference type="InterPro" id="IPR036661">
    <property type="entry name" value="Luciferase-like_sf"/>
</dbReference>
<evidence type="ECO:0000256" key="1">
    <source>
        <dbReference type="ARBA" id="ARBA00007789"/>
    </source>
</evidence>
<dbReference type="RefSeq" id="WP_005831213.1">
    <property type="nucleotide sequence ID" value="NZ_BJOD01000055.1"/>
</dbReference>
<evidence type="ECO:0000313" key="3">
    <source>
        <dbReference type="EMBL" id="GED27989.1"/>
    </source>
</evidence>
<dbReference type="GeneID" id="82811704"/>
<dbReference type="Gene3D" id="3.20.20.30">
    <property type="entry name" value="Luciferase-like domain"/>
    <property type="match status" value="1"/>
</dbReference>
<comment type="caution">
    <text evidence="3">The sequence shown here is derived from an EMBL/GenBank/DDBJ whole genome shotgun (WGS) entry which is preliminary data.</text>
</comment>
<feature type="domain" description="Luciferase-like" evidence="2">
    <location>
        <begin position="8"/>
        <end position="306"/>
    </location>
</feature>
<dbReference type="InterPro" id="IPR011251">
    <property type="entry name" value="Luciferase-like_dom"/>
</dbReference>
<proteinExistence type="predicted"/>
<dbReference type="InterPro" id="IPR019949">
    <property type="entry name" value="CmoO-like"/>
</dbReference>
<dbReference type="CDD" id="cd00347">
    <property type="entry name" value="Flavin_utilizing_monoxygenases"/>
    <property type="match status" value="1"/>
</dbReference>